<name>A0A0G1BGG6_9BACT</name>
<feature type="region of interest" description="Disordered" evidence="1">
    <location>
        <begin position="1"/>
        <end position="27"/>
    </location>
</feature>
<organism evidence="2 3">
    <name type="scientific">Candidatus Magasanikbacteria bacterium GW2011_GWE2_42_7</name>
    <dbReference type="NCBI Taxonomy" id="1619052"/>
    <lineage>
        <taxon>Bacteria</taxon>
        <taxon>Candidatus Magasanikiibacteriota</taxon>
    </lineage>
</organism>
<accession>A0A0G1BGG6</accession>
<evidence type="ECO:0000313" key="3">
    <source>
        <dbReference type="Proteomes" id="UP000033867"/>
    </source>
</evidence>
<proteinExistence type="predicted"/>
<reference evidence="2 3" key="1">
    <citation type="journal article" date="2015" name="Nature">
        <title>rRNA introns, odd ribosomes, and small enigmatic genomes across a large radiation of phyla.</title>
        <authorList>
            <person name="Brown C.T."/>
            <person name="Hug L.A."/>
            <person name="Thomas B.C."/>
            <person name="Sharon I."/>
            <person name="Castelle C.J."/>
            <person name="Singh A."/>
            <person name="Wilkins M.J."/>
            <person name="Williams K.H."/>
            <person name="Banfield J.F."/>
        </authorList>
    </citation>
    <scope>NUCLEOTIDE SEQUENCE [LARGE SCALE GENOMIC DNA]</scope>
</reference>
<evidence type="ECO:0000256" key="1">
    <source>
        <dbReference type="SAM" id="MobiDB-lite"/>
    </source>
</evidence>
<dbReference type="AlphaFoldDB" id="A0A0G1BGG6"/>
<dbReference type="Proteomes" id="UP000033867">
    <property type="component" value="Unassembled WGS sequence"/>
</dbReference>
<gene>
    <name evidence="2" type="ORF">UV42_C0009G0014</name>
</gene>
<sequence>MVTGDTISGGRHHTEEHSFGEFDAHHSEEKDYRSEAIAKLKTVVRSEDPHRDDQVIMLIQMIAIEYLMTRYKKPEHFFFGEFSNRFRQQFIPSGGELSYIYDALMVQRDITNAVKFVEQKMDEWVAEDVVYGTSHQASA</sequence>
<evidence type="ECO:0000313" key="2">
    <source>
        <dbReference type="EMBL" id="KKS72397.1"/>
    </source>
</evidence>
<feature type="compositionally biased region" description="Basic and acidic residues" evidence="1">
    <location>
        <begin position="12"/>
        <end position="27"/>
    </location>
</feature>
<dbReference type="EMBL" id="LCEK01000009">
    <property type="protein sequence ID" value="KKS72397.1"/>
    <property type="molecule type" value="Genomic_DNA"/>
</dbReference>
<comment type="caution">
    <text evidence="2">The sequence shown here is derived from an EMBL/GenBank/DDBJ whole genome shotgun (WGS) entry which is preliminary data.</text>
</comment>
<protein>
    <submittedName>
        <fullName evidence="2">Uncharacterized protein</fullName>
    </submittedName>
</protein>